<proteinExistence type="predicted"/>
<evidence type="ECO:0000259" key="4">
    <source>
        <dbReference type="PROSITE" id="PS50987"/>
    </source>
</evidence>
<dbReference type="InterPro" id="IPR036388">
    <property type="entry name" value="WH-like_DNA-bd_sf"/>
</dbReference>
<evidence type="ECO:0000256" key="1">
    <source>
        <dbReference type="ARBA" id="ARBA00023015"/>
    </source>
</evidence>
<protein>
    <submittedName>
        <fullName evidence="5">DUF5937 family protein</fullName>
    </submittedName>
</protein>
<keyword evidence="3" id="KW-0804">Transcription</keyword>
<dbReference type="Pfam" id="PF19361">
    <property type="entry name" value="DUF5937"/>
    <property type="match status" value="1"/>
</dbReference>
<keyword evidence="2" id="KW-0238">DNA-binding</keyword>
<reference evidence="5 6" key="1">
    <citation type="submission" date="2023-09" db="EMBL/GenBank/DDBJ databases">
        <title>Micromonospora halotolerans DSM 45598 genome sequence.</title>
        <authorList>
            <person name="Mo P."/>
        </authorList>
    </citation>
    <scope>NUCLEOTIDE SEQUENCE [LARGE SCALE GENOMIC DNA]</scope>
    <source>
        <strain evidence="5 6">DSM 45598</strain>
    </source>
</reference>
<dbReference type="Proteomes" id="UP001303001">
    <property type="component" value="Chromosome"/>
</dbReference>
<dbReference type="Pfam" id="PF12840">
    <property type="entry name" value="HTH_20"/>
    <property type="match status" value="1"/>
</dbReference>
<dbReference type="InterPro" id="IPR045981">
    <property type="entry name" value="DUF5937"/>
</dbReference>
<dbReference type="SUPFAM" id="SSF46785">
    <property type="entry name" value="Winged helix' DNA-binding domain"/>
    <property type="match status" value="1"/>
</dbReference>
<name>A0ABZ0A093_9ACTN</name>
<dbReference type="RefSeq" id="WP_313722236.1">
    <property type="nucleotide sequence ID" value="NZ_CP134876.1"/>
</dbReference>
<dbReference type="InterPro" id="IPR001845">
    <property type="entry name" value="HTH_ArsR_DNA-bd_dom"/>
</dbReference>
<dbReference type="InterPro" id="IPR011991">
    <property type="entry name" value="ArsR-like_HTH"/>
</dbReference>
<dbReference type="Gene3D" id="1.10.10.10">
    <property type="entry name" value="Winged helix-like DNA-binding domain superfamily/Winged helix DNA-binding domain"/>
    <property type="match status" value="1"/>
</dbReference>
<dbReference type="PANTHER" id="PTHR33154:SF33">
    <property type="entry name" value="TRANSCRIPTIONAL REPRESSOR SDPR"/>
    <property type="match status" value="1"/>
</dbReference>
<dbReference type="EMBL" id="CP134876">
    <property type="protein sequence ID" value="WNM40245.1"/>
    <property type="molecule type" value="Genomic_DNA"/>
</dbReference>
<dbReference type="PROSITE" id="PS50987">
    <property type="entry name" value="HTH_ARSR_2"/>
    <property type="match status" value="1"/>
</dbReference>
<dbReference type="SMART" id="SM00418">
    <property type="entry name" value="HTH_ARSR"/>
    <property type="match status" value="1"/>
</dbReference>
<sequence length="406" mass="44365">MVVTAPIVRPYGGEATRVAQPRQSMPRRLTNVVNRSARARTPAMIGTVVTSVDIAGVPADRIRITPSPLAELGAVLHVLAEPQHHPDTAAAVAMMAAALPAELAPDLEEFGLLWHSGRADFLFPSDPRPSLREELDDVDRLDDERWVAAALAAHRAVSPAPRVWSPLRDPIVRQRALAAARARGPRQAAWAERVLADPAAERERVRRFLLACESAFFGAVWNRVRPALAEEADRRRFDLAREGIGALGRISHAIGVDTERGILTIDKLQDQTADGRGGGMTLIPSAYGAPHMTVVYAPGWLPVLQYPAPGWDPRPVLRVDELDARLTALAHPLRLRFCRTLARGPHTTGELADLWRVTAPEVSRHLAVLKAAGLLIPARRGRYVTYRLDMEACTGLGQQLVDVLGR</sequence>
<evidence type="ECO:0000256" key="3">
    <source>
        <dbReference type="ARBA" id="ARBA00023163"/>
    </source>
</evidence>
<evidence type="ECO:0000313" key="6">
    <source>
        <dbReference type="Proteomes" id="UP001303001"/>
    </source>
</evidence>
<dbReference type="PANTHER" id="PTHR33154">
    <property type="entry name" value="TRANSCRIPTIONAL REGULATOR, ARSR FAMILY"/>
    <property type="match status" value="1"/>
</dbReference>
<dbReference type="InterPro" id="IPR036390">
    <property type="entry name" value="WH_DNA-bd_sf"/>
</dbReference>
<keyword evidence="6" id="KW-1185">Reference proteome</keyword>
<gene>
    <name evidence="5" type="ORF">RMN56_02440</name>
</gene>
<dbReference type="NCBIfam" id="NF033788">
    <property type="entry name" value="HTH_metalloreg"/>
    <property type="match status" value="1"/>
</dbReference>
<dbReference type="CDD" id="cd00090">
    <property type="entry name" value="HTH_ARSR"/>
    <property type="match status" value="1"/>
</dbReference>
<organism evidence="5 6">
    <name type="scientific">Micromonospora halotolerans</name>
    <dbReference type="NCBI Taxonomy" id="709879"/>
    <lineage>
        <taxon>Bacteria</taxon>
        <taxon>Bacillati</taxon>
        <taxon>Actinomycetota</taxon>
        <taxon>Actinomycetes</taxon>
        <taxon>Micromonosporales</taxon>
        <taxon>Micromonosporaceae</taxon>
        <taxon>Micromonospora</taxon>
    </lineage>
</organism>
<evidence type="ECO:0000313" key="5">
    <source>
        <dbReference type="EMBL" id="WNM40245.1"/>
    </source>
</evidence>
<keyword evidence="1" id="KW-0805">Transcription regulation</keyword>
<dbReference type="InterPro" id="IPR051081">
    <property type="entry name" value="HTH_MetalResp_TranReg"/>
</dbReference>
<accession>A0ABZ0A093</accession>
<evidence type="ECO:0000256" key="2">
    <source>
        <dbReference type="ARBA" id="ARBA00023125"/>
    </source>
</evidence>
<feature type="domain" description="HTH arsR-type" evidence="4">
    <location>
        <begin position="314"/>
        <end position="406"/>
    </location>
</feature>
<dbReference type="PRINTS" id="PR00778">
    <property type="entry name" value="HTHARSR"/>
</dbReference>